<keyword evidence="2" id="KW-0436">Ligase</keyword>
<protein>
    <submittedName>
        <fullName evidence="2">Biotin/lipoate A/B protein ligase</fullName>
    </submittedName>
</protein>
<dbReference type="PROSITE" id="PS51733">
    <property type="entry name" value="BPL_LPL_CATALYTIC"/>
    <property type="match status" value="1"/>
</dbReference>
<dbReference type="Pfam" id="PF01976">
    <property type="entry name" value="DUF116"/>
    <property type="match status" value="1"/>
</dbReference>
<reference evidence="2" key="1">
    <citation type="submission" date="2018-01" db="EMBL/GenBank/DDBJ databases">
        <authorList>
            <person name="Regsiter A."/>
            <person name="William W."/>
        </authorList>
    </citation>
    <scope>NUCLEOTIDE SEQUENCE</scope>
    <source>
        <strain evidence="2">TRIP AH-1</strain>
    </source>
</reference>
<dbReference type="CDD" id="cd16443">
    <property type="entry name" value="LplA"/>
    <property type="match status" value="1"/>
</dbReference>
<dbReference type="SUPFAM" id="SSF82649">
    <property type="entry name" value="SufE/NifU"/>
    <property type="match status" value="1"/>
</dbReference>
<dbReference type="Gene3D" id="3.30.390.50">
    <property type="entry name" value="CO dehydrogenase flavoprotein, C-terminal domain"/>
    <property type="match status" value="1"/>
</dbReference>
<dbReference type="PANTHER" id="PTHR43679">
    <property type="entry name" value="OCTANOYLTRANSFERASE LIPM-RELATED"/>
    <property type="match status" value="1"/>
</dbReference>
<dbReference type="PANTHER" id="PTHR43679:SF2">
    <property type="entry name" value="OCTANOYL-[GCVH]:PROTEIN N-OCTANOYLTRANSFERASE"/>
    <property type="match status" value="1"/>
</dbReference>
<dbReference type="InterPro" id="IPR002829">
    <property type="entry name" value="DUF116"/>
</dbReference>
<dbReference type="InterPro" id="IPR004143">
    <property type="entry name" value="BPL_LPL_catalytic"/>
</dbReference>
<accession>A0A445MYZ6</accession>
<gene>
    <name evidence="2" type="ORF">PITCH_A320003</name>
</gene>
<evidence type="ECO:0000259" key="1">
    <source>
        <dbReference type="PROSITE" id="PS51733"/>
    </source>
</evidence>
<dbReference type="AlphaFoldDB" id="A0A445MYZ6"/>
<dbReference type="Gene3D" id="3.30.930.10">
    <property type="entry name" value="Bira Bifunctional Protein, Domain 2"/>
    <property type="match status" value="1"/>
</dbReference>
<proteinExistence type="predicted"/>
<dbReference type="GO" id="GO:0016874">
    <property type="term" value="F:ligase activity"/>
    <property type="evidence" value="ECO:0007669"/>
    <property type="project" value="UniProtKB-KW"/>
</dbReference>
<organism evidence="2">
    <name type="scientific">uncultured Desulfobacterium sp</name>
    <dbReference type="NCBI Taxonomy" id="201089"/>
    <lineage>
        <taxon>Bacteria</taxon>
        <taxon>Pseudomonadati</taxon>
        <taxon>Thermodesulfobacteriota</taxon>
        <taxon>Desulfobacteria</taxon>
        <taxon>Desulfobacterales</taxon>
        <taxon>Desulfobacteriaceae</taxon>
        <taxon>Desulfobacterium</taxon>
        <taxon>environmental samples</taxon>
    </lineage>
</organism>
<dbReference type="Pfam" id="PF21948">
    <property type="entry name" value="LplA-B_cat"/>
    <property type="match status" value="1"/>
</dbReference>
<sequence length="520" mass="59060">MKTWRLLDTGVLSAAENMALDEVILEARSKNFVPNTLRLLQFNPPAVLVGYYQSVEQEVRMDFCRKHRIDINRRITGGGAIFFDNSQLGWGIYASKKELGITNLEILFKRICQAVIFGLKRLGIEAKYRPKNDIEVAGRKISGTGGTEEKGAFLFQGTLLMDFDVDTMLKSLRIPTEKLMDKGIESARERTTCLQWELGYLPKLSEVKDAIREGFEETLKIKLKEEGISEYEEALFNKKIDRFKSKGWIYKTNGAPDELPILNSIYRTKGGSIQVSLAINVETNIIQSILLTGDFFSHPRRAVFDLEAALKFTPAEIDRIQKVVFDFFKEKNGLFPDISPSDFVSAIYEAVKKVECLKFGISFPEANQIFTVNGTFGEIIKKRPSFLLLPYCAKLVDCGLRYKKECEDCGQCGVGDVYRLAHEKGLRPVTITSFENLMETLTDLESQQIRSYIGSCCRQFYVKHRKDFESARLSGILIDVESTTCYELGEEKKAYAGHFEGQTQLNMALIKRVLEAREIN</sequence>
<dbReference type="SUPFAM" id="SSF55681">
    <property type="entry name" value="Class II aaRS and biotin synthetases"/>
    <property type="match status" value="1"/>
</dbReference>
<dbReference type="InterPro" id="IPR045864">
    <property type="entry name" value="aa-tRNA-synth_II/BPL/LPL"/>
</dbReference>
<dbReference type="InterPro" id="IPR050664">
    <property type="entry name" value="Octanoyltrans_LipM/LipL"/>
</dbReference>
<feature type="domain" description="BPL/LPL catalytic" evidence="1">
    <location>
        <begin position="31"/>
        <end position="223"/>
    </location>
</feature>
<name>A0A445MYZ6_9BACT</name>
<evidence type="ECO:0000313" key="2">
    <source>
        <dbReference type="EMBL" id="SPD74730.1"/>
    </source>
</evidence>
<dbReference type="EMBL" id="OJIN01000173">
    <property type="protein sequence ID" value="SPD74730.1"/>
    <property type="molecule type" value="Genomic_DNA"/>
</dbReference>